<name>A0ACC0VK00_9STRA</name>
<accession>A0ACC0VK00</accession>
<dbReference type="Proteomes" id="UP001163321">
    <property type="component" value="Chromosome 8"/>
</dbReference>
<comment type="caution">
    <text evidence="1">The sequence shown here is derived from an EMBL/GenBank/DDBJ whole genome shotgun (WGS) entry which is preliminary data.</text>
</comment>
<reference evidence="1 2" key="1">
    <citation type="journal article" date="2022" name="bioRxiv">
        <title>The genome of the oomycete Peronosclerospora sorghi, a cosmopolitan pathogen of maize and sorghum, is inflated with dispersed pseudogenes.</title>
        <authorList>
            <person name="Fletcher K."/>
            <person name="Martin F."/>
            <person name="Isakeit T."/>
            <person name="Cavanaugh K."/>
            <person name="Magill C."/>
            <person name="Michelmore R."/>
        </authorList>
    </citation>
    <scope>NUCLEOTIDE SEQUENCE [LARGE SCALE GENOMIC DNA]</scope>
    <source>
        <strain evidence="1">P6</strain>
    </source>
</reference>
<gene>
    <name evidence="1" type="ORF">PsorP6_004526</name>
</gene>
<keyword evidence="2" id="KW-1185">Reference proteome</keyword>
<protein>
    <submittedName>
        <fullName evidence="1">Uncharacterized protein</fullName>
    </submittedName>
</protein>
<dbReference type="EMBL" id="CM047587">
    <property type="protein sequence ID" value="KAI9906537.1"/>
    <property type="molecule type" value="Genomic_DNA"/>
</dbReference>
<proteinExistence type="predicted"/>
<organism evidence="1 2">
    <name type="scientific">Peronosclerospora sorghi</name>
    <dbReference type="NCBI Taxonomy" id="230839"/>
    <lineage>
        <taxon>Eukaryota</taxon>
        <taxon>Sar</taxon>
        <taxon>Stramenopiles</taxon>
        <taxon>Oomycota</taxon>
        <taxon>Peronosporomycetes</taxon>
        <taxon>Peronosporales</taxon>
        <taxon>Peronosporaceae</taxon>
        <taxon>Peronosclerospora</taxon>
    </lineage>
</organism>
<evidence type="ECO:0000313" key="1">
    <source>
        <dbReference type="EMBL" id="KAI9906537.1"/>
    </source>
</evidence>
<evidence type="ECO:0000313" key="2">
    <source>
        <dbReference type="Proteomes" id="UP001163321"/>
    </source>
</evidence>
<sequence length="349" mass="39389">MHAKGRKPSMFRKADKRRCSGATSGACFSITPTTLIRSRISSQNAQSRYLHFVNAYFYEGKAAQKSSFVWTSMQTLGNRLVVHGVVCFINKFTLELQLPHFAAQPCHALGNYHLSLDRRFYLGCSKEKESGNAFQKSIALELGNILKIDSHELQGVHQNHPKARHRIVAFEAPLHERRALRKANVLYYYIEDLVNCGDSRRRAFPVRVLPALTRRITMCSDKRVQLFMLLAMRWSKENVQVSGADRSMTFTRWEDAFARYLMAEIEERPRSGVLVLITYRSKILLPLCMASARRAVKFVNAVVAPVTANAYVSTLGGGHFLCCHVNQSTLLAKVGIGISMGLHDPILEL</sequence>